<dbReference type="AlphaFoldDB" id="A0A147J3W6"/>
<dbReference type="GO" id="GO:0017168">
    <property type="term" value="F:5-oxoprolinase (ATP-hydrolyzing) activity"/>
    <property type="evidence" value="ECO:0007669"/>
    <property type="project" value="TreeGrafter"/>
</dbReference>
<evidence type="ECO:0000313" key="4">
    <source>
        <dbReference type="Proteomes" id="UP000074410"/>
    </source>
</evidence>
<dbReference type="Proteomes" id="UP000074410">
    <property type="component" value="Unassembled WGS sequence"/>
</dbReference>
<dbReference type="EMBL" id="LDTC01000251">
    <property type="protein sequence ID" value="KTW04575.1"/>
    <property type="molecule type" value="Genomic_DNA"/>
</dbReference>
<feature type="domain" description="Hydantoinase B/oxoprolinase" evidence="2">
    <location>
        <begin position="1"/>
        <end position="116"/>
    </location>
</feature>
<dbReference type="PANTHER" id="PTHR11365">
    <property type="entry name" value="5-OXOPROLINASE RELATED"/>
    <property type="match status" value="1"/>
</dbReference>
<comment type="caution">
    <text evidence="3">The sequence shown here is derived from an EMBL/GenBank/DDBJ whole genome shotgun (WGS) entry which is preliminary data.</text>
</comment>
<reference evidence="3 4" key="1">
    <citation type="journal article" date="2016" name="Front. Microbiol.">
        <title>Genomic Resource of Rice Seed Associated Bacteria.</title>
        <authorList>
            <person name="Midha S."/>
            <person name="Bansal K."/>
            <person name="Sharma S."/>
            <person name="Kumar N."/>
            <person name="Patil P.P."/>
            <person name="Chaudhry V."/>
            <person name="Patil P.B."/>
        </authorList>
    </citation>
    <scope>NUCLEOTIDE SEQUENCE [LARGE SCALE GENOMIC DNA]</scope>
    <source>
        <strain evidence="3 4">NS258</strain>
    </source>
</reference>
<name>A0A147J3W6_9SPHN</name>
<dbReference type="GO" id="GO:0006749">
    <property type="term" value="P:glutathione metabolic process"/>
    <property type="evidence" value="ECO:0007669"/>
    <property type="project" value="TreeGrafter"/>
</dbReference>
<dbReference type="Pfam" id="PF02538">
    <property type="entry name" value="Hydantoinase_B"/>
    <property type="match status" value="1"/>
</dbReference>
<evidence type="ECO:0000256" key="1">
    <source>
        <dbReference type="SAM" id="MobiDB-lite"/>
    </source>
</evidence>
<dbReference type="InterPro" id="IPR045079">
    <property type="entry name" value="Oxoprolinase-like"/>
</dbReference>
<organism evidence="3 4">
    <name type="scientific">Sphingomonas sanguinis</name>
    <dbReference type="NCBI Taxonomy" id="33051"/>
    <lineage>
        <taxon>Bacteria</taxon>
        <taxon>Pseudomonadati</taxon>
        <taxon>Pseudomonadota</taxon>
        <taxon>Alphaproteobacteria</taxon>
        <taxon>Sphingomonadales</taxon>
        <taxon>Sphingomonadaceae</taxon>
        <taxon>Sphingomonas</taxon>
    </lineage>
</organism>
<evidence type="ECO:0000259" key="2">
    <source>
        <dbReference type="Pfam" id="PF02538"/>
    </source>
</evidence>
<feature type="region of interest" description="Disordered" evidence="1">
    <location>
        <begin position="66"/>
        <end position="90"/>
    </location>
</feature>
<accession>A0A147J3W6</accession>
<dbReference type="PANTHER" id="PTHR11365:SF23">
    <property type="entry name" value="HYPOTHETICAL 5-OXOPROLINASE (EUROFUNG)-RELATED"/>
    <property type="match status" value="1"/>
</dbReference>
<protein>
    <recommendedName>
        <fullName evidence="2">Hydantoinase B/oxoprolinase domain-containing protein</fullName>
    </recommendedName>
</protein>
<dbReference type="GO" id="GO:0005829">
    <property type="term" value="C:cytosol"/>
    <property type="evidence" value="ECO:0007669"/>
    <property type="project" value="TreeGrafter"/>
</dbReference>
<sequence>MTNSRLTDPEVLETRYPVLVEQFAIRRGSGGAGRHRGGDGTHRRIRFLQPLRAAILSNRRVVPPFGLYGGGDGQAGRNRVERADGTSQDLASTAGIEMETGDVLVIETPGGGGYGAEER</sequence>
<dbReference type="InterPro" id="IPR003692">
    <property type="entry name" value="Hydantoinase_B"/>
</dbReference>
<gene>
    <name evidence="3" type="ORF">NS258_17855</name>
</gene>
<evidence type="ECO:0000313" key="3">
    <source>
        <dbReference type="EMBL" id="KTW04575.1"/>
    </source>
</evidence>
<dbReference type="PATRIC" id="fig|33051.5.peg.1663"/>
<proteinExistence type="predicted"/>